<evidence type="ECO:0000313" key="1">
    <source>
        <dbReference type="EMBL" id="UGC97759.1"/>
    </source>
</evidence>
<keyword evidence="2" id="KW-1185">Reference proteome</keyword>
<evidence type="ECO:0000313" key="2">
    <source>
        <dbReference type="Proteomes" id="UP000828384"/>
    </source>
</evidence>
<sequence length="64" mass="6852">MKIGTTGCNPSTDTGTAPAVKIGEFTISNFGDGFVWVEDGDEDAMAVEESKLIEALRAFYDANF</sequence>
<organism evidence="1 2">
    <name type="scientific">Pantoea phage PdC23</name>
    <dbReference type="NCBI Taxonomy" id="2894356"/>
    <lineage>
        <taxon>Viruses</taxon>
        <taxon>Duplodnaviria</taxon>
        <taxon>Heunggongvirae</taxon>
        <taxon>Uroviricota</taxon>
        <taxon>Caudoviricetes</taxon>
        <taxon>Felixviridae</taxon>
        <taxon>Certevirus</taxon>
        <taxon>Certevirus C23</taxon>
    </lineage>
</organism>
<protein>
    <submittedName>
        <fullName evidence="1">Uncharacterized protein</fullName>
    </submittedName>
</protein>
<dbReference type="EMBL" id="OL396571">
    <property type="protein sequence ID" value="UGC97759.1"/>
    <property type="molecule type" value="Genomic_DNA"/>
</dbReference>
<dbReference type="Proteomes" id="UP000828384">
    <property type="component" value="Segment"/>
</dbReference>
<accession>A0AAE8YHI9</accession>
<proteinExistence type="predicted"/>
<reference evidence="1" key="1">
    <citation type="journal article" date="2022" name="Curr. Microbiol.">
        <title>Isolation, Characterization, and Comparative Genomic Analysis of vB_Pd_C23, a Novel Bacteriophage of Pantoea dispersa.</title>
        <authorList>
            <person name="Grami E."/>
            <person name="Laadouze I."/>
            <person name="Ben Tiba S."/>
            <person name="Hafiane A."/>
            <person name="Sealey K.S."/>
            <person name="Saidi N."/>
        </authorList>
    </citation>
    <scope>NUCLEOTIDE SEQUENCE</scope>
</reference>
<gene>
    <name evidence="1" type="ORF">pdc_046</name>
</gene>
<name>A0AAE8YHI9_9CAUD</name>